<proteinExistence type="predicted"/>
<evidence type="ECO:0000313" key="2">
    <source>
        <dbReference type="EMBL" id="PZC70372.1"/>
    </source>
</evidence>
<protein>
    <submittedName>
        <fullName evidence="2">Uncharacterized protein</fullName>
    </submittedName>
</protein>
<reference evidence="2 3" key="1">
    <citation type="journal article" date="2017" name="BMC Biol.">
        <title>Genomic innovations, transcriptional plasticity and gene loss underlying the evolution and divergence of two highly polyphagous and invasive Helicoverpa pest species.</title>
        <authorList>
            <person name="Pearce S.L."/>
            <person name="Clarke D.F."/>
            <person name="East P.D."/>
            <person name="Elfekih S."/>
            <person name="Gordon K.H."/>
            <person name="Jermiin L.S."/>
            <person name="McGaughran A."/>
            <person name="Oakeshott J.G."/>
            <person name="Papanikolaou A."/>
            <person name="Perera O.P."/>
            <person name="Rane R.V."/>
            <person name="Richards S."/>
            <person name="Tay W.T."/>
            <person name="Walsh T.K."/>
            <person name="Anderson A."/>
            <person name="Anderson C.J."/>
            <person name="Asgari S."/>
            <person name="Board P.G."/>
            <person name="Bretschneider A."/>
            <person name="Campbell P.M."/>
            <person name="Chertemps T."/>
            <person name="Christeller J.T."/>
            <person name="Coppin C.W."/>
            <person name="Downes S.J."/>
            <person name="Duan G."/>
            <person name="Farnsworth C.A."/>
            <person name="Good R.T."/>
            <person name="Han L.B."/>
            <person name="Han Y.C."/>
            <person name="Hatje K."/>
            <person name="Horne I."/>
            <person name="Huang Y.P."/>
            <person name="Hughes D.S."/>
            <person name="Jacquin-Joly E."/>
            <person name="James W."/>
            <person name="Jhangiani S."/>
            <person name="Kollmar M."/>
            <person name="Kuwar S.S."/>
            <person name="Li S."/>
            <person name="Liu N.Y."/>
            <person name="Maibeche M.T."/>
            <person name="Miller J.R."/>
            <person name="Montagne N."/>
            <person name="Perry T."/>
            <person name="Qu J."/>
            <person name="Song S.V."/>
            <person name="Sutton G.G."/>
            <person name="Vogel H."/>
            <person name="Walenz B.P."/>
            <person name="Xu W."/>
            <person name="Zhang H.J."/>
            <person name="Zou Z."/>
            <person name="Batterham P."/>
            <person name="Edwards O.R."/>
            <person name="Feyereisen R."/>
            <person name="Gibbs R.A."/>
            <person name="Heckel D.G."/>
            <person name="McGrath A."/>
            <person name="Robin C."/>
            <person name="Scherer S.E."/>
            <person name="Worley K.C."/>
            <person name="Wu Y.D."/>
        </authorList>
    </citation>
    <scope>NUCLEOTIDE SEQUENCE [LARGE SCALE GENOMIC DNA]</scope>
    <source>
        <strain evidence="2">Harm_GR_Male_#8</strain>
        <tissue evidence="2">Whole organism</tissue>
    </source>
</reference>
<dbReference type="GO" id="GO:0005247">
    <property type="term" value="F:voltage-gated chloride channel activity"/>
    <property type="evidence" value="ECO:0007669"/>
    <property type="project" value="TreeGrafter"/>
</dbReference>
<accession>A0A2W1AYQ4</accession>
<keyword evidence="1" id="KW-0472">Membrane</keyword>
<dbReference type="AlphaFoldDB" id="A0A2W1AYQ4"/>
<dbReference type="GO" id="GO:0005886">
    <property type="term" value="C:plasma membrane"/>
    <property type="evidence" value="ECO:0007669"/>
    <property type="project" value="TreeGrafter"/>
</dbReference>
<gene>
    <name evidence="2" type="primary">HaOG217285</name>
    <name evidence="2" type="ORF">B5X24_HaOG217285</name>
</gene>
<organism evidence="2 3">
    <name type="scientific">Helicoverpa armigera</name>
    <name type="common">Cotton bollworm</name>
    <name type="synonym">Heliothis armigera</name>
    <dbReference type="NCBI Taxonomy" id="29058"/>
    <lineage>
        <taxon>Eukaryota</taxon>
        <taxon>Metazoa</taxon>
        <taxon>Ecdysozoa</taxon>
        <taxon>Arthropoda</taxon>
        <taxon>Hexapoda</taxon>
        <taxon>Insecta</taxon>
        <taxon>Pterygota</taxon>
        <taxon>Neoptera</taxon>
        <taxon>Endopterygota</taxon>
        <taxon>Lepidoptera</taxon>
        <taxon>Glossata</taxon>
        <taxon>Ditrysia</taxon>
        <taxon>Noctuoidea</taxon>
        <taxon>Noctuidae</taxon>
        <taxon>Heliothinae</taxon>
        <taxon>Helicoverpa</taxon>
    </lineage>
</organism>
<keyword evidence="3" id="KW-1185">Reference proteome</keyword>
<feature type="transmembrane region" description="Helical" evidence="1">
    <location>
        <begin position="34"/>
        <end position="54"/>
    </location>
</feature>
<dbReference type="InterPro" id="IPR014743">
    <property type="entry name" value="Cl-channel_core"/>
</dbReference>
<keyword evidence="1" id="KW-0812">Transmembrane</keyword>
<sequence>MFRLLSVWSGAMPTVKPLFPTNLPQDFPFDPQEFAVFVLLGIVSGLLAALWVFLHRQYVLFIRNTKSLSNFLQKNIILIKKLPYLPDLLSSASRKFKNYIII</sequence>
<evidence type="ECO:0000256" key="1">
    <source>
        <dbReference type="SAM" id="Phobius"/>
    </source>
</evidence>
<dbReference type="PANTHER" id="PTHR45720:SF10">
    <property type="entry name" value="CHLORIDE CHANNEL PROTEIN 2"/>
    <property type="match status" value="1"/>
</dbReference>
<dbReference type="OrthoDB" id="4564at2759"/>
<evidence type="ECO:0000313" key="3">
    <source>
        <dbReference type="Proteomes" id="UP000249218"/>
    </source>
</evidence>
<dbReference type="EMBL" id="KZ150706">
    <property type="protein sequence ID" value="PZC70372.1"/>
    <property type="molecule type" value="Genomic_DNA"/>
</dbReference>
<dbReference type="PANTHER" id="PTHR45720">
    <property type="entry name" value="CHLORIDE CHANNEL PROTEIN 2"/>
    <property type="match status" value="1"/>
</dbReference>
<name>A0A2W1AYQ4_HELAM</name>
<keyword evidence="1" id="KW-1133">Transmembrane helix</keyword>
<dbReference type="Proteomes" id="UP000249218">
    <property type="component" value="Unassembled WGS sequence"/>
</dbReference>
<dbReference type="SUPFAM" id="SSF81340">
    <property type="entry name" value="Clc chloride channel"/>
    <property type="match status" value="1"/>
</dbReference>
<dbReference type="Gene3D" id="1.10.3080.10">
    <property type="entry name" value="Clc chloride channel"/>
    <property type="match status" value="1"/>
</dbReference>
<dbReference type="InterPro" id="IPR050970">
    <property type="entry name" value="Cl_channel_volt-gated"/>
</dbReference>